<name>A0A1D6J1U3_MAIZE</name>
<organism evidence="2">
    <name type="scientific">Zea mays</name>
    <name type="common">Maize</name>
    <dbReference type="NCBI Taxonomy" id="4577"/>
    <lineage>
        <taxon>Eukaryota</taxon>
        <taxon>Viridiplantae</taxon>
        <taxon>Streptophyta</taxon>
        <taxon>Embryophyta</taxon>
        <taxon>Tracheophyta</taxon>
        <taxon>Spermatophyta</taxon>
        <taxon>Magnoliopsida</taxon>
        <taxon>Liliopsida</taxon>
        <taxon>Poales</taxon>
        <taxon>Poaceae</taxon>
        <taxon>PACMAD clade</taxon>
        <taxon>Panicoideae</taxon>
        <taxon>Andropogonodae</taxon>
        <taxon>Andropogoneae</taxon>
        <taxon>Tripsacinae</taxon>
        <taxon>Zea</taxon>
    </lineage>
</organism>
<proteinExistence type="predicted"/>
<feature type="region of interest" description="Disordered" evidence="1">
    <location>
        <begin position="78"/>
        <end position="101"/>
    </location>
</feature>
<dbReference type="ExpressionAtlas" id="A0A1D6J1U3">
    <property type="expression patterns" value="baseline and differential"/>
</dbReference>
<reference evidence="2" key="1">
    <citation type="submission" date="2015-12" db="EMBL/GenBank/DDBJ databases">
        <title>Update maize B73 reference genome by single molecule sequencing technologies.</title>
        <authorList>
            <consortium name="Maize Genome Sequencing Project"/>
            <person name="Ware D."/>
        </authorList>
    </citation>
    <scope>NUCLEOTIDE SEQUENCE</scope>
    <source>
        <tissue evidence="2">Seedling</tissue>
    </source>
</reference>
<sequence>MCYTGICCSNTSPPPPPPPTHTLSEASVLSLTPFSVQGYALIEYEKFEEAQAAIKELDGAELYEQKMSVDWAFSSGPAKRRFTRKRSPPRARSRTPPRRRH</sequence>
<dbReference type="EMBL" id="CM000786">
    <property type="protein sequence ID" value="AQK42019.1"/>
    <property type="molecule type" value="Genomic_DNA"/>
</dbReference>
<dbReference type="InterPro" id="IPR012677">
    <property type="entry name" value="Nucleotide-bd_a/b_plait_sf"/>
</dbReference>
<dbReference type="GO" id="GO:0005634">
    <property type="term" value="C:nucleus"/>
    <property type="evidence" value="ECO:0007669"/>
    <property type="project" value="InterPro"/>
</dbReference>
<dbReference type="SUPFAM" id="SSF54928">
    <property type="entry name" value="RNA-binding domain, RBD"/>
    <property type="match status" value="1"/>
</dbReference>
<accession>A0A1D6J1U3</accession>
<dbReference type="InterPro" id="IPR008111">
    <property type="entry name" value="RNA-bd_8"/>
</dbReference>
<dbReference type="PRINTS" id="PR01738">
    <property type="entry name" value="RNABINDINGM8"/>
</dbReference>
<dbReference type="Pfam" id="PF00076">
    <property type="entry name" value="RRM_1"/>
    <property type="match status" value="1"/>
</dbReference>
<dbReference type="InterPro" id="IPR000504">
    <property type="entry name" value="RRM_dom"/>
</dbReference>
<dbReference type="GO" id="GO:0003723">
    <property type="term" value="F:RNA binding"/>
    <property type="evidence" value="ECO:0007669"/>
    <property type="project" value="InterPro"/>
</dbReference>
<dbReference type="AlphaFoldDB" id="A0A1D6J1U3"/>
<gene>
    <name evidence="2" type="ORF">ZEAMMB73_Zm00001d024787</name>
</gene>
<protein>
    <submittedName>
        <fullName evidence="2">RNA-binding protein 8A</fullName>
    </submittedName>
</protein>
<dbReference type="Gene3D" id="3.30.70.330">
    <property type="match status" value="1"/>
</dbReference>
<dbReference type="GO" id="GO:0006396">
    <property type="term" value="P:RNA processing"/>
    <property type="evidence" value="ECO:0007669"/>
    <property type="project" value="InterPro"/>
</dbReference>
<dbReference type="InterPro" id="IPR035979">
    <property type="entry name" value="RBD_domain_sf"/>
</dbReference>
<dbReference type="GO" id="GO:0005737">
    <property type="term" value="C:cytoplasm"/>
    <property type="evidence" value="ECO:0007669"/>
    <property type="project" value="InterPro"/>
</dbReference>
<evidence type="ECO:0000313" key="2">
    <source>
        <dbReference type="EMBL" id="AQK42019.1"/>
    </source>
</evidence>
<dbReference type="PANTHER" id="PTHR45894">
    <property type="entry name" value="RNA-BINDING PROTEIN 8A"/>
    <property type="match status" value="1"/>
</dbReference>
<evidence type="ECO:0000256" key="1">
    <source>
        <dbReference type="SAM" id="MobiDB-lite"/>
    </source>
</evidence>